<dbReference type="AlphaFoldDB" id="A0A9E2KMB8"/>
<accession>A0A9E2KMB8</accession>
<evidence type="ECO:0000313" key="4">
    <source>
        <dbReference type="Proteomes" id="UP000824178"/>
    </source>
</evidence>
<dbReference type="EMBL" id="JAHLFH010000148">
    <property type="protein sequence ID" value="MBU3820127.1"/>
    <property type="molecule type" value="Genomic_DNA"/>
</dbReference>
<sequence>MANADFSQKQPERPGGFDSGSYREAPQKAPERPLTPAQQKLAGLEKALPAPLQQRAAAVLLAAVIAVGSLVGFGGAKLRSRYNEAKSWYAVGVKADNGYTLSDELEERAFTAANVITTALNTQGLGSESPEVRQAQAALEAFEDCKDALDGGGNGMQAMYQANAALDAAVDQLYARMQELAEDPLQMGAVQSQYGRFNSAGTILGSLRYNEEVIQYQKETGGLLASVLGGLFGVQEVELFG</sequence>
<organism evidence="3 4">
    <name type="scientific">Candidatus Faecalibacterium intestinavium</name>
    <dbReference type="NCBI Taxonomy" id="2838580"/>
    <lineage>
        <taxon>Bacteria</taxon>
        <taxon>Bacillati</taxon>
        <taxon>Bacillota</taxon>
        <taxon>Clostridia</taxon>
        <taxon>Eubacteriales</taxon>
        <taxon>Oscillospiraceae</taxon>
        <taxon>Faecalibacterium</taxon>
    </lineage>
</organism>
<keyword evidence="2" id="KW-1133">Transmembrane helix</keyword>
<gene>
    <name evidence="3" type="ORF">H9864_07155</name>
</gene>
<reference evidence="3" key="2">
    <citation type="submission" date="2021-04" db="EMBL/GenBank/DDBJ databases">
        <authorList>
            <person name="Gilroy R."/>
        </authorList>
    </citation>
    <scope>NUCLEOTIDE SEQUENCE</scope>
    <source>
        <strain evidence="3">742</strain>
    </source>
</reference>
<evidence type="ECO:0000256" key="2">
    <source>
        <dbReference type="SAM" id="Phobius"/>
    </source>
</evidence>
<keyword evidence="2" id="KW-0812">Transmembrane</keyword>
<evidence type="ECO:0000256" key="1">
    <source>
        <dbReference type="SAM" id="MobiDB-lite"/>
    </source>
</evidence>
<name>A0A9E2KMB8_9FIRM</name>
<feature type="region of interest" description="Disordered" evidence="1">
    <location>
        <begin position="1"/>
        <end position="36"/>
    </location>
</feature>
<protein>
    <submittedName>
        <fullName evidence="3">LemA</fullName>
    </submittedName>
</protein>
<dbReference type="Proteomes" id="UP000824178">
    <property type="component" value="Unassembled WGS sequence"/>
</dbReference>
<keyword evidence="2" id="KW-0472">Membrane</keyword>
<feature type="transmembrane region" description="Helical" evidence="2">
    <location>
        <begin position="56"/>
        <end position="76"/>
    </location>
</feature>
<proteinExistence type="predicted"/>
<comment type="caution">
    <text evidence="3">The sequence shown here is derived from an EMBL/GenBank/DDBJ whole genome shotgun (WGS) entry which is preliminary data.</text>
</comment>
<evidence type="ECO:0000313" key="3">
    <source>
        <dbReference type="EMBL" id="MBU3820127.1"/>
    </source>
</evidence>
<reference evidence="3" key="1">
    <citation type="journal article" date="2021" name="PeerJ">
        <title>Extensive microbial diversity within the chicken gut microbiome revealed by metagenomics and culture.</title>
        <authorList>
            <person name="Gilroy R."/>
            <person name="Ravi A."/>
            <person name="Getino M."/>
            <person name="Pursley I."/>
            <person name="Horton D.L."/>
            <person name="Alikhan N.F."/>
            <person name="Baker D."/>
            <person name="Gharbi K."/>
            <person name="Hall N."/>
            <person name="Watson M."/>
            <person name="Adriaenssens E.M."/>
            <person name="Foster-Nyarko E."/>
            <person name="Jarju S."/>
            <person name="Secka A."/>
            <person name="Antonio M."/>
            <person name="Oren A."/>
            <person name="Chaudhuri R.R."/>
            <person name="La Ragione R."/>
            <person name="Hildebrand F."/>
            <person name="Pallen M.J."/>
        </authorList>
    </citation>
    <scope>NUCLEOTIDE SEQUENCE</scope>
    <source>
        <strain evidence="3">742</strain>
    </source>
</reference>